<dbReference type="GO" id="GO:0019068">
    <property type="term" value="P:virion assembly"/>
    <property type="evidence" value="ECO:0007669"/>
    <property type="project" value="InterPro"/>
</dbReference>
<organism evidence="1">
    <name type="scientific">marine sediment metagenome</name>
    <dbReference type="NCBI Taxonomy" id="412755"/>
    <lineage>
        <taxon>unclassified sequences</taxon>
        <taxon>metagenomes</taxon>
        <taxon>ecological metagenomes</taxon>
    </lineage>
</organism>
<reference evidence="1" key="1">
    <citation type="journal article" date="2015" name="Nature">
        <title>Complex archaea that bridge the gap between prokaryotes and eukaryotes.</title>
        <authorList>
            <person name="Spang A."/>
            <person name="Saw J.H."/>
            <person name="Jorgensen S.L."/>
            <person name="Zaremba-Niedzwiedzka K."/>
            <person name="Martijn J."/>
            <person name="Lind A.E."/>
            <person name="van Eijk R."/>
            <person name="Schleper C."/>
            <person name="Guy L."/>
            <person name="Ettema T.J."/>
        </authorList>
    </citation>
    <scope>NUCLEOTIDE SEQUENCE</scope>
</reference>
<evidence type="ECO:0000313" key="1">
    <source>
        <dbReference type="EMBL" id="KKN46890.1"/>
    </source>
</evidence>
<protein>
    <submittedName>
        <fullName evidence="1">Uncharacterized protein</fullName>
    </submittedName>
</protein>
<accession>A0A0F9QRM4</accession>
<gene>
    <name evidence="1" type="ORF">LCGC14_0668570</name>
</gene>
<dbReference type="AlphaFoldDB" id="A0A0F9QRM4"/>
<sequence length="110" mass="11682">MTIDFAGLLDAPAYEIFGVEAVLTPVGRLPLTLDVLNHIVEVEEAGDSGVVVPTVRPAVDLQLADLAPAGFGREDLVKAEVTFGGVRYRVLATAPTSNARELRLILIEDA</sequence>
<comment type="caution">
    <text evidence="1">The sequence shown here is derived from an EMBL/GenBank/DDBJ whole genome shotgun (WGS) entry which is preliminary data.</text>
</comment>
<name>A0A0F9QRM4_9ZZZZ</name>
<dbReference type="Pfam" id="PF05354">
    <property type="entry name" value="Phage_attach"/>
    <property type="match status" value="1"/>
</dbReference>
<proteinExistence type="predicted"/>
<dbReference type="InterPro" id="IPR008018">
    <property type="entry name" value="Phage_tail_attach_FII"/>
</dbReference>
<dbReference type="EMBL" id="LAZR01001307">
    <property type="protein sequence ID" value="KKN46890.1"/>
    <property type="molecule type" value="Genomic_DNA"/>
</dbReference>